<sequence>MSDSIPISPPSSAFPAYGIAILVFALILTLVIIGVVIYTFYKCNQASKQRTFVRRTTSGQTSTLGKASSSDIVVSFADVGKNHDPTIPSEQQRSRSQLNFAKCAHEDSSFRQQKYVSGGKSTELTLEGEDFVAQSPGMDIDALAAAMRNNVKKEGGSNDLLKKEGGSNDHLNVKKESGSNDLINGKKAGGSKDQTITTQTTITTPTTSTVN</sequence>
<feature type="transmembrane region" description="Helical" evidence="2">
    <location>
        <begin position="16"/>
        <end position="41"/>
    </location>
</feature>
<evidence type="ECO:0000313" key="3">
    <source>
        <dbReference type="Proteomes" id="UP000492821"/>
    </source>
</evidence>
<protein>
    <submittedName>
        <fullName evidence="4">Uncharacterized protein</fullName>
    </submittedName>
</protein>
<dbReference type="WBParaSite" id="Pan_g9482.t1">
    <property type="protein sequence ID" value="Pan_g9482.t1"/>
    <property type="gene ID" value="Pan_g9482"/>
</dbReference>
<organism evidence="3 4">
    <name type="scientific">Panagrellus redivivus</name>
    <name type="common">Microworm</name>
    <dbReference type="NCBI Taxonomy" id="6233"/>
    <lineage>
        <taxon>Eukaryota</taxon>
        <taxon>Metazoa</taxon>
        <taxon>Ecdysozoa</taxon>
        <taxon>Nematoda</taxon>
        <taxon>Chromadorea</taxon>
        <taxon>Rhabditida</taxon>
        <taxon>Tylenchina</taxon>
        <taxon>Panagrolaimomorpha</taxon>
        <taxon>Panagrolaimoidea</taxon>
        <taxon>Panagrolaimidae</taxon>
        <taxon>Panagrellus</taxon>
    </lineage>
</organism>
<name>A0A7E5A280_PANRE</name>
<keyword evidence="2" id="KW-1133">Transmembrane helix</keyword>
<keyword evidence="3" id="KW-1185">Reference proteome</keyword>
<evidence type="ECO:0000313" key="4">
    <source>
        <dbReference type="WBParaSite" id="Pan_g9482.t1"/>
    </source>
</evidence>
<dbReference type="AlphaFoldDB" id="A0A7E5A280"/>
<accession>A0A7E5A280</accession>
<reference evidence="3" key="1">
    <citation type="journal article" date="2013" name="Genetics">
        <title>The draft genome and transcriptome of Panagrellus redivivus are shaped by the harsh demands of a free-living lifestyle.</title>
        <authorList>
            <person name="Srinivasan J."/>
            <person name="Dillman A.R."/>
            <person name="Macchietto M.G."/>
            <person name="Heikkinen L."/>
            <person name="Lakso M."/>
            <person name="Fracchia K.M."/>
            <person name="Antoshechkin I."/>
            <person name="Mortazavi A."/>
            <person name="Wong G."/>
            <person name="Sternberg P.W."/>
        </authorList>
    </citation>
    <scope>NUCLEOTIDE SEQUENCE [LARGE SCALE GENOMIC DNA]</scope>
    <source>
        <strain evidence="3">MT8872</strain>
    </source>
</reference>
<feature type="region of interest" description="Disordered" evidence="1">
    <location>
        <begin position="154"/>
        <end position="211"/>
    </location>
</feature>
<evidence type="ECO:0000256" key="1">
    <source>
        <dbReference type="SAM" id="MobiDB-lite"/>
    </source>
</evidence>
<evidence type="ECO:0000256" key="2">
    <source>
        <dbReference type="SAM" id="Phobius"/>
    </source>
</evidence>
<proteinExistence type="predicted"/>
<keyword evidence="2" id="KW-0472">Membrane</keyword>
<keyword evidence="2" id="KW-0812">Transmembrane</keyword>
<feature type="compositionally biased region" description="Low complexity" evidence="1">
    <location>
        <begin position="194"/>
        <end position="211"/>
    </location>
</feature>
<reference evidence="4" key="2">
    <citation type="submission" date="2020-10" db="UniProtKB">
        <authorList>
            <consortium name="WormBaseParasite"/>
        </authorList>
    </citation>
    <scope>IDENTIFICATION</scope>
</reference>
<dbReference type="Proteomes" id="UP000492821">
    <property type="component" value="Unassembled WGS sequence"/>
</dbReference>
<feature type="compositionally biased region" description="Basic and acidic residues" evidence="1">
    <location>
        <begin position="154"/>
        <end position="178"/>
    </location>
</feature>